<feature type="region of interest" description="Disordered" evidence="1">
    <location>
        <begin position="364"/>
        <end position="432"/>
    </location>
</feature>
<dbReference type="EMBL" id="JBAHYK010001809">
    <property type="protein sequence ID" value="KAL0566696.1"/>
    <property type="molecule type" value="Genomic_DNA"/>
</dbReference>
<dbReference type="Proteomes" id="UP001465976">
    <property type="component" value="Unassembled WGS sequence"/>
</dbReference>
<reference evidence="2 3" key="1">
    <citation type="submission" date="2024-02" db="EMBL/GenBank/DDBJ databases">
        <title>A draft genome for the cacao thread blight pathogen Marasmius crinis-equi.</title>
        <authorList>
            <person name="Cohen S.P."/>
            <person name="Baruah I.K."/>
            <person name="Amoako-Attah I."/>
            <person name="Bukari Y."/>
            <person name="Meinhardt L.W."/>
            <person name="Bailey B.A."/>
        </authorList>
    </citation>
    <scope>NUCLEOTIDE SEQUENCE [LARGE SCALE GENOMIC DNA]</scope>
    <source>
        <strain evidence="2 3">GH-76</strain>
    </source>
</reference>
<feature type="region of interest" description="Disordered" evidence="1">
    <location>
        <begin position="451"/>
        <end position="473"/>
    </location>
</feature>
<feature type="compositionally biased region" description="Polar residues" evidence="1">
    <location>
        <begin position="1"/>
        <end position="16"/>
    </location>
</feature>
<organism evidence="2 3">
    <name type="scientific">Marasmius crinis-equi</name>
    <dbReference type="NCBI Taxonomy" id="585013"/>
    <lineage>
        <taxon>Eukaryota</taxon>
        <taxon>Fungi</taxon>
        <taxon>Dikarya</taxon>
        <taxon>Basidiomycota</taxon>
        <taxon>Agaricomycotina</taxon>
        <taxon>Agaricomycetes</taxon>
        <taxon>Agaricomycetidae</taxon>
        <taxon>Agaricales</taxon>
        <taxon>Marasmiineae</taxon>
        <taxon>Marasmiaceae</taxon>
        <taxon>Marasmius</taxon>
    </lineage>
</organism>
<sequence>MSPNSVSPSRARTPTVSRGRGRSSRSRGSSSRPPASSGRDNQERPSTPEPSTKSSHLDVEDPAPESDSLSLPSPKKRKLSKASDTSNVVVKREDPEVDLDQLTLASPMGSPAIRRSSRNPVPTDKIMKAVNAVSFGLALSRVNAAASASDEEGTDISWAPSPPPRPRPRPQPRPRTLASPQKEPSPAPTLRALSTDIEMPTLEEVIAETRRVVESNPRSRIAGRRVARSPSLNLIDDIAEEEGCDAPDDGGVEEVEQSYDIVDQDEYDTNDPFINDRTLSDEEEQSVQVEVEELFDDSGAVSSTAHVVEDEGDDASEADVLKGNNQAGLGIPTGGRWKSVKSASAASHSDFDSHTIVDDNDNTAEYLEDHPPISSATSSVRKSTKKDVLSGATGQKQLPFAAVPKTKNPLVAKSSPRSGKSTSGQAVSTLKPPEVVAGAASVSAEASALNSLLDGDDDSDTGDVEESPYKTQGRTIVETSSASALVEPALDVSLQHPALQPMYERLPAKARVRRASMINFKEDDSNPPSALPVDVEYAFSSLKLKKPSRIRLMRALEFDSYNRVLNITRNGNIPVILSRYDPIHISYAGRQVPAVWVTTGFVWTSNLQGLPEPGNSAVTKNIYLRQLCQEWELIQGALGALIKCPTYHVRLIQENGAMSFGSKKRPDTSNGTASRRITDSSRGAGCALPPINPGAARSTTAPLPLVAMKKMVLYDEDIPVYDGRTSPRNGASGFMFTDLDWKELETLPRFPLVDQELPEDALVTVGFTIISYDAIGNNMVYKGLNLNLLFIIVLDA</sequence>
<accession>A0ABR3EUV3</accession>
<feature type="region of interest" description="Disordered" evidence="1">
    <location>
        <begin position="143"/>
        <end position="198"/>
    </location>
</feature>
<feature type="compositionally biased region" description="Low complexity" evidence="1">
    <location>
        <begin position="26"/>
        <end position="39"/>
    </location>
</feature>
<keyword evidence="3" id="KW-1185">Reference proteome</keyword>
<feature type="region of interest" description="Disordered" evidence="1">
    <location>
        <begin position="660"/>
        <end position="684"/>
    </location>
</feature>
<protein>
    <submittedName>
        <fullName evidence="2">Uncharacterized protein</fullName>
    </submittedName>
</protein>
<gene>
    <name evidence="2" type="ORF">V5O48_015310</name>
</gene>
<evidence type="ECO:0000256" key="1">
    <source>
        <dbReference type="SAM" id="MobiDB-lite"/>
    </source>
</evidence>
<evidence type="ECO:0000313" key="2">
    <source>
        <dbReference type="EMBL" id="KAL0566696.1"/>
    </source>
</evidence>
<feature type="compositionally biased region" description="Polar residues" evidence="1">
    <location>
        <begin position="415"/>
        <end position="428"/>
    </location>
</feature>
<proteinExistence type="predicted"/>
<comment type="caution">
    <text evidence="2">The sequence shown here is derived from an EMBL/GenBank/DDBJ whole genome shotgun (WGS) entry which is preliminary data.</text>
</comment>
<feature type="region of interest" description="Disordered" evidence="1">
    <location>
        <begin position="1"/>
        <end position="122"/>
    </location>
</feature>
<name>A0ABR3EUV3_9AGAR</name>
<evidence type="ECO:0000313" key="3">
    <source>
        <dbReference type="Proteomes" id="UP001465976"/>
    </source>
</evidence>
<feature type="compositionally biased region" description="Acidic residues" evidence="1">
    <location>
        <begin position="454"/>
        <end position="466"/>
    </location>
</feature>